<evidence type="ECO:0000313" key="2">
    <source>
        <dbReference type="Proteomes" id="UP000054721"/>
    </source>
</evidence>
<dbReference type="OrthoDB" id="10403298at2759"/>
<gene>
    <name evidence="1" type="ORF">T02_15527</name>
</gene>
<sequence>MNQECNMQSTGAKVGFSSLKILIKPCPNLLAFIWSTSGLLHPRVLRSAGLSPEIPYVEGRFSFSLEICFETMRIMTGWMDGCSGISIAATTAAMSRIGRRKLFSDPTGQ</sequence>
<keyword evidence="2" id="KW-1185">Reference proteome</keyword>
<dbReference type="Proteomes" id="UP000054721">
    <property type="component" value="Unassembled WGS sequence"/>
</dbReference>
<evidence type="ECO:0000313" key="1">
    <source>
        <dbReference type="EMBL" id="KRZ55545.1"/>
    </source>
</evidence>
<organism evidence="1 2">
    <name type="scientific">Trichinella nativa</name>
    <dbReference type="NCBI Taxonomy" id="6335"/>
    <lineage>
        <taxon>Eukaryota</taxon>
        <taxon>Metazoa</taxon>
        <taxon>Ecdysozoa</taxon>
        <taxon>Nematoda</taxon>
        <taxon>Enoplea</taxon>
        <taxon>Dorylaimia</taxon>
        <taxon>Trichinellida</taxon>
        <taxon>Trichinellidae</taxon>
        <taxon>Trichinella</taxon>
    </lineage>
</organism>
<dbReference type="EMBL" id="JYDW01000112">
    <property type="protein sequence ID" value="KRZ55545.1"/>
    <property type="molecule type" value="Genomic_DNA"/>
</dbReference>
<name>A0A0V1L7M1_9BILA</name>
<protein>
    <submittedName>
        <fullName evidence="1">Uncharacterized protein</fullName>
    </submittedName>
</protein>
<reference evidence="1 2" key="1">
    <citation type="submission" date="2015-05" db="EMBL/GenBank/DDBJ databases">
        <title>Evolution of Trichinella species and genotypes.</title>
        <authorList>
            <person name="Korhonen P.K."/>
            <person name="Edoardo P."/>
            <person name="Giuseppe L.R."/>
            <person name="Gasser R.B."/>
        </authorList>
    </citation>
    <scope>NUCLEOTIDE SEQUENCE [LARGE SCALE GENOMIC DNA]</scope>
    <source>
        <strain evidence="1">ISS10</strain>
    </source>
</reference>
<accession>A0A0V1L7M1</accession>
<dbReference type="AlphaFoldDB" id="A0A0V1L7M1"/>
<comment type="caution">
    <text evidence="1">The sequence shown here is derived from an EMBL/GenBank/DDBJ whole genome shotgun (WGS) entry which is preliminary data.</text>
</comment>
<proteinExistence type="predicted"/>